<protein>
    <submittedName>
        <fullName evidence="6">Glutathione-dependent formaldehyde dehydrogenase</fullName>
    </submittedName>
</protein>
<dbReference type="KEGG" id="whr:OG579_14890"/>
<dbReference type="InterPro" id="IPR013149">
    <property type="entry name" value="ADH-like_C"/>
</dbReference>
<proteinExistence type="predicted"/>
<evidence type="ECO:0000256" key="3">
    <source>
        <dbReference type="ARBA" id="ARBA00022833"/>
    </source>
</evidence>
<evidence type="ECO:0000256" key="2">
    <source>
        <dbReference type="ARBA" id="ARBA00022723"/>
    </source>
</evidence>
<dbReference type="PANTHER" id="PTHR42813">
    <property type="entry name" value="ZINC-TYPE ALCOHOL DEHYDROGENASE-LIKE"/>
    <property type="match status" value="1"/>
</dbReference>
<evidence type="ECO:0000259" key="4">
    <source>
        <dbReference type="Pfam" id="PF00107"/>
    </source>
</evidence>
<reference evidence="6 7" key="1">
    <citation type="submission" date="2022-10" db="EMBL/GenBank/DDBJ databases">
        <title>The complete genomes of actinobacterial strains from the NBC collection.</title>
        <authorList>
            <person name="Joergensen T.S."/>
            <person name="Alvarez Arevalo M."/>
            <person name="Sterndorff E.B."/>
            <person name="Faurdal D."/>
            <person name="Vuksanovic O."/>
            <person name="Mourched A.-S."/>
            <person name="Charusanti P."/>
            <person name="Shaw S."/>
            <person name="Blin K."/>
            <person name="Weber T."/>
        </authorList>
    </citation>
    <scope>NUCLEOTIDE SEQUENCE [LARGE SCALE GENOMIC DNA]</scope>
    <source>
        <strain evidence="6 7">NBC_00319</strain>
    </source>
</reference>
<evidence type="ECO:0000256" key="1">
    <source>
        <dbReference type="ARBA" id="ARBA00001947"/>
    </source>
</evidence>
<evidence type="ECO:0000259" key="5">
    <source>
        <dbReference type="Pfam" id="PF08240"/>
    </source>
</evidence>
<keyword evidence="7" id="KW-1185">Reference proteome</keyword>
<dbReference type="RefSeq" id="WP_328856573.1">
    <property type="nucleotide sequence ID" value="NZ_CP108021.1"/>
</dbReference>
<organism evidence="6 7">
    <name type="scientific">Williamsia herbipolensis</name>
    <dbReference type="NCBI Taxonomy" id="1603258"/>
    <lineage>
        <taxon>Bacteria</taxon>
        <taxon>Bacillati</taxon>
        <taxon>Actinomycetota</taxon>
        <taxon>Actinomycetes</taxon>
        <taxon>Mycobacteriales</taxon>
        <taxon>Nocardiaceae</taxon>
        <taxon>Williamsia</taxon>
    </lineage>
</organism>
<evidence type="ECO:0000313" key="7">
    <source>
        <dbReference type="Proteomes" id="UP001432128"/>
    </source>
</evidence>
<keyword evidence="2" id="KW-0479">Metal-binding</keyword>
<dbReference type="SUPFAM" id="SSF51735">
    <property type="entry name" value="NAD(P)-binding Rossmann-fold domains"/>
    <property type="match status" value="1"/>
</dbReference>
<dbReference type="CDD" id="cd08283">
    <property type="entry name" value="FDH_like_1"/>
    <property type="match status" value="1"/>
</dbReference>
<evidence type="ECO:0000313" key="6">
    <source>
        <dbReference type="EMBL" id="WUM19006.1"/>
    </source>
</evidence>
<sequence>MRAVTWQGKRKVSVDEVPDPTIEQPTDAIIKVTSTNICGSDLHLYEVLGAFMTPGDILGHEPMGVVEEVGSQTGDLAVGDRVVIPFQISCGSCYMCDSSLYTQCETTQVRDQGMGAALFGFSSLYGAVPGGQAEYLRVPQAQFTHIKVPEGPADSRFVYLSDVLPTAWQSVEYAAIPEGGSVTVLGLGPIGDMAARIAAHRGHRVIAVDRVPERLDRARVRGIEVIDLDAVDDIGEEIRAATNGRGTDSVIDAVGMEAHGSPVTKLVQQVTGLLPDALAAPMMQKAGVDRLAALYAAIDIVRRGGTISLIGVYGGMADPLPLLTMFDKQIQLRMGQANVKKWVPDILPLLGDDDPLGVDSFATHELPLEQAPHAYDIFQKKTDGAVKIILKP</sequence>
<dbReference type="GO" id="GO:0046872">
    <property type="term" value="F:metal ion binding"/>
    <property type="evidence" value="ECO:0007669"/>
    <property type="project" value="UniProtKB-KW"/>
</dbReference>
<dbReference type="SUPFAM" id="SSF50129">
    <property type="entry name" value="GroES-like"/>
    <property type="match status" value="1"/>
</dbReference>
<keyword evidence="3" id="KW-0862">Zinc</keyword>
<name>A0AAU4JZ02_9NOCA</name>
<dbReference type="PANTHER" id="PTHR42813:SF2">
    <property type="entry name" value="DEHYDROGENASE, ZINC-CONTAINING, PUTATIVE (AFU_ORTHOLOGUE AFUA_2G02810)-RELATED"/>
    <property type="match status" value="1"/>
</dbReference>
<feature type="domain" description="Alcohol dehydrogenase-like N-terminal" evidence="5">
    <location>
        <begin position="25"/>
        <end position="146"/>
    </location>
</feature>
<dbReference type="Gene3D" id="3.40.50.720">
    <property type="entry name" value="NAD(P)-binding Rossmann-like Domain"/>
    <property type="match status" value="1"/>
</dbReference>
<dbReference type="Pfam" id="PF08240">
    <property type="entry name" value="ADH_N"/>
    <property type="match status" value="1"/>
</dbReference>
<dbReference type="Proteomes" id="UP001432128">
    <property type="component" value="Chromosome"/>
</dbReference>
<accession>A0AAU4JZ02</accession>
<dbReference type="AlphaFoldDB" id="A0AAU4JZ02"/>
<dbReference type="Gene3D" id="3.90.180.10">
    <property type="entry name" value="Medium-chain alcohol dehydrogenases, catalytic domain"/>
    <property type="match status" value="1"/>
</dbReference>
<feature type="domain" description="Alcohol dehydrogenase-like C-terminal" evidence="4">
    <location>
        <begin position="189"/>
        <end position="257"/>
    </location>
</feature>
<dbReference type="InterPro" id="IPR036291">
    <property type="entry name" value="NAD(P)-bd_dom_sf"/>
</dbReference>
<comment type="cofactor">
    <cofactor evidence="1">
        <name>Zn(2+)</name>
        <dbReference type="ChEBI" id="CHEBI:29105"/>
    </cofactor>
</comment>
<dbReference type="InterPro" id="IPR011032">
    <property type="entry name" value="GroES-like_sf"/>
</dbReference>
<gene>
    <name evidence="6" type="ORF">OG579_14890</name>
</gene>
<dbReference type="Pfam" id="PF00107">
    <property type="entry name" value="ADH_zinc_N"/>
    <property type="match status" value="1"/>
</dbReference>
<dbReference type="EMBL" id="CP108021">
    <property type="protein sequence ID" value="WUM19006.1"/>
    <property type="molecule type" value="Genomic_DNA"/>
</dbReference>
<dbReference type="InterPro" id="IPR013154">
    <property type="entry name" value="ADH-like_N"/>
</dbReference>